<proteinExistence type="predicted"/>
<gene>
    <name evidence="3" type="ORF">INT48_007786</name>
</gene>
<protein>
    <submittedName>
        <fullName evidence="3">Uncharacterized protein</fullName>
    </submittedName>
</protein>
<dbReference type="InterPro" id="IPR031355">
    <property type="entry name" value="YBL010C/LAA2-like"/>
</dbReference>
<evidence type="ECO:0000313" key="3">
    <source>
        <dbReference type="EMBL" id="KAG2229687.1"/>
    </source>
</evidence>
<feature type="region of interest" description="Disordered" evidence="2">
    <location>
        <begin position="253"/>
        <end position="328"/>
    </location>
</feature>
<evidence type="ECO:0000313" key="4">
    <source>
        <dbReference type="Proteomes" id="UP000613177"/>
    </source>
</evidence>
<dbReference type="PANTHER" id="PTHR38698:SF1">
    <property type="entry name" value="FUNGAL PROTEIN"/>
    <property type="match status" value="1"/>
</dbReference>
<reference evidence="3" key="1">
    <citation type="submission" date="2021-01" db="EMBL/GenBank/DDBJ databases">
        <title>Metabolic potential, ecology and presence of endohyphal bacteria is reflected in genomic diversity of Mucoromycotina.</title>
        <authorList>
            <person name="Muszewska A."/>
            <person name="Okrasinska A."/>
            <person name="Steczkiewicz K."/>
            <person name="Drgas O."/>
            <person name="Orlowska M."/>
            <person name="Perlinska-Lenart U."/>
            <person name="Aleksandrzak-Piekarczyk T."/>
            <person name="Szatraj K."/>
            <person name="Zielenkiewicz U."/>
            <person name="Pilsyk S."/>
            <person name="Malc E."/>
            <person name="Mieczkowski P."/>
            <person name="Kruszewska J.S."/>
            <person name="Biernat P."/>
            <person name="Pawlowska J."/>
        </authorList>
    </citation>
    <scope>NUCLEOTIDE SEQUENCE</scope>
    <source>
        <strain evidence="3">WA0000018081</strain>
    </source>
</reference>
<organism evidence="3 4">
    <name type="scientific">Thamnidium elegans</name>
    <dbReference type="NCBI Taxonomy" id="101142"/>
    <lineage>
        <taxon>Eukaryota</taxon>
        <taxon>Fungi</taxon>
        <taxon>Fungi incertae sedis</taxon>
        <taxon>Mucoromycota</taxon>
        <taxon>Mucoromycotina</taxon>
        <taxon>Mucoromycetes</taxon>
        <taxon>Mucorales</taxon>
        <taxon>Mucorineae</taxon>
        <taxon>Mucoraceae</taxon>
        <taxon>Thamnidium</taxon>
    </lineage>
</organism>
<feature type="region of interest" description="Disordered" evidence="2">
    <location>
        <begin position="454"/>
        <end position="478"/>
    </location>
</feature>
<feature type="compositionally biased region" description="Low complexity" evidence="2">
    <location>
        <begin position="282"/>
        <end position="293"/>
    </location>
</feature>
<feature type="coiled-coil region" evidence="1">
    <location>
        <begin position="357"/>
        <end position="395"/>
    </location>
</feature>
<dbReference type="PANTHER" id="PTHR38698">
    <property type="entry name" value="EXPRESSED PROTEIN"/>
    <property type="match status" value="1"/>
</dbReference>
<accession>A0A8H7VSF6</accession>
<sequence>MSLELKVDESAIESVKDDVKSLTVETSPTLTPTTNILTEIEQDKPEIEQTTIEPIDDSVDESNDKPLSSNDLDFGQELNTQNDFEEFGQESQVQDEVGFNDFDEESQAQDDEEFDEFGEFDNDFVDAVDDDDFGDFDDFEEPIKEEEPQLVIPTEAELYVNVLENKPEDLTVFIESYLNTMWGEESKIVSSPIEQNYYDKDILNTPCSRDLWTKLSRDTVFYNPVTGAVGQFQWTRSETNKSYLNALGVTFSSEEKSHSSPTSPSHINTTKKRQTVHGPRTASASSASLPSSPDGSQTHLRSASATGGLRVVTNKMDETTKEAKKEADQEMELDIDIARAYCELTEETIRVFPDVKLNAMVIELSRLQRQAADYLDNLLDQREQLKMDAETYNDLISCIVGHAQRLHVHNKDGTPAMVSKKKTNGTFSNIMRRKTTQSNIQSVSMGGGVVGVKKPPAPKRTVSTAAHPVATSETRRSM</sequence>
<feature type="region of interest" description="Disordered" evidence="2">
    <location>
        <begin position="41"/>
        <end position="92"/>
    </location>
</feature>
<keyword evidence="1" id="KW-0175">Coiled coil</keyword>
<dbReference type="AlphaFoldDB" id="A0A8H7VSF6"/>
<dbReference type="Proteomes" id="UP000613177">
    <property type="component" value="Unassembled WGS sequence"/>
</dbReference>
<evidence type="ECO:0000256" key="1">
    <source>
        <dbReference type="SAM" id="Coils"/>
    </source>
</evidence>
<dbReference type="EMBL" id="JAEPRE010000252">
    <property type="protein sequence ID" value="KAG2229687.1"/>
    <property type="molecule type" value="Genomic_DNA"/>
</dbReference>
<dbReference type="Pfam" id="PF17104">
    <property type="entry name" value="YBL010C_LAA2"/>
    <property type="match status" value="1"/>
</dbReference>
<evidence type="ECO:0000256" key="2">
    <source>
        <dbReference type="SAM" id="MobiDB-lite"/>
    </source>
</evidence>
<name>A0A8H7VSF6_9FUNG</name>
<feature type="compositionally biased region" description="Polar residues" evidence="2">
    <location>
        <begin position="65"/>
        <end position="82"/>
    </location>
</feature>
<feature type="compositionally biased region" description="Polar residues" evidence="2">
    <location>
        <begin position="294"/>
        <end position="305"/>
    </location>
</feature>
<keyword evidence="4" id="KW-1185">Reference proteome</keyword>
<feature type="compositionally biased region" description="Basic and acidic residues" evidence="2">
    <location>
        <begin position="315"/>
        <end position="328"/>
    </location>
</feature>
<comment type="caution">
    <text evidence="3">The sequence shown here is derived from an EMBL/GenBank/DDBJ whole genome shotgun (WGS) entry which is preliminary data.</text>
</comment>